<evidence type="ECO:0000256" key="6">
    <source>
        <dbReference type="PIRSR" id="PIRSR000097-3"/>
    </source>
</evidence>
<evidence type="ECO:0000313" key="8">
    <source>
        <dbReference type="EMBL" id="AGA56380.1"/>
    </source>
</evidence>
<dbReference type="InterPro" id="IPR020471">
    <property type="entry name" value="AKR"/>
</dbReference>
<gene>
    <name evidence="8" type="ordered locus">Theco_0132</name>
</gene>
<dbReference type="RefSeq" id="WP_015253147.1">
    <property type="nucleotide sequence ID" value="NC_019897.1"/>
</dbReference>
<dbReference type="SUPFAM" id="SSF51430">
    <property type="entry name" value="NAD(P)-linked oxidoreductase"/>
    <property type="match status" value="1"/>
</dbReference>
<name>L0EB52_THECK</name>
<dbReference type="GO" id="GO:0016616">
    <property type="term" value="F:oxidoreductase activity, acting on the CH-OH group of donors, NAD or NADP as acceptor"/>
    <property type="evidence" value="ECO:0007669"/>
    <property type="project" value="UniProtKB-ARBA"/>
</dbReference>
<dbReference type="PROSITE" id="PS00062">
    <property type="entry name" value="ALDOKETO_REDUCTASE_2"/>
    <property type="match status" value="1"/>
</dbReference>
<evidence type="ECO:0000256" key="5">
    <source>
        <dbReference type="PIRSR" id="PIRSR000097-2"/>
    </source>
</evidence>
<dbReference type="Proteomes" id="UP000010795">
    <property type="component" value="Chromosome"/>
</dbReference>
<dbReference type="STRING" id="717605.Theco_0132"/>
<dbReference type="PANTHER" id="PTHR43827">
    <property type="entry name" value="2,5-DIKETO-D-GLUCONIC ACID REDUCTASE"/>
    <property type="match status" value="1"/>
</dbReference>
<feature type="binding site" evidence="5">
    <location>
        <position position="107"/>
    </location>
    <ligand>
        <name>substrate</name>
    </ligand>
</feature>
<dbReference type="PRINTS" id="PR00069">
    <property type="entry name" value="ALDKETRDTASE"/>
</dbReference>
<dbReference type="Gene3D" id="3.20.20.100">
    <property type="entry name" value="NADP-dependent oxidoreductase domain"/>
    <property type="match status" value="1"/>
</dbReference>
<proteinExistence type="inferred from homology"/>
<dbReference type="InterPro" id="IPR018170">
    <property type="entry name" value="Aldo/ket_reductase_CS"/>
</dbReference>
<keyword evidence="3" id="KW-0560">Oxidoreductase</keyword>
<keyword evidence="2" id="KW-0521">NADP</keyword>
<comment type="similarity">
    <text evidence="1">Belongs to the aldo/keto reductase family.</text>
</comment>
<reference evidence="9" key="1">
    <citation type="submission" date="2012-01" db="EMBL/GenBank/DDBJ databases">
        <title>Complete sequence of chromosome of Thermobacillus composti KWC4.</title>
        <authorList>
            <person name="Lucas S."/>
            <person name="Han J."/>
            <person name="Lapidus A."/>
            <person name="Cheng J.-F."/>
            <person name="Goodwin L."/>
            <person name="Pitluck S."/>
            <person name="Peters L."/>
            <person name="Ovchinnikova G."/>
            <person name="Teshima H."/>
            <person name="Detter J.C."/>
            <person name="Han C."/>
            <person name="Tapia R."/>
            <person name="Land M."/>
            <person name="Hauser L."/>
            <person name="Kyrpides N."/>
            <person name="Ivanova N."/>
            <person name="Pagani I."/>
            <person name="Anderson I."/>
            <person name="Woyke T."/>
        </authorList>
    </citation>
    <scope>NUCLEOTIDE SEQUENCE [LARGE SCALE GENOMIC DNA]</scope>
    <source>
        <strain evidence="9">DSM 18247 / JCM 13945 / KWC4</strain>
    </source>
</reference>
<dbReference type="AlphaFoldDB" id="L0EB52"/>
<evidence type="ECO:0000256" key="1">
    <source>
        <dbReference type="ARBA" id="ARBA00007905"/>
    </source>
</evidence>
<dbReference type="InterPro" id="IPR036812">
    <property type="entry name" value="NAD(P)_OxRdtase_dom_sf"/>
</dbReference>
<feature type="domain" description="NADP-dependent oxidoreductase" evidence="7">
    <location>
        <begin position="15"/>
        <end position="257"/>
    </location>
</feature>
<evidence type="ECO:0000256" key="3">
    <source>
        <dbReference type="ARBA" id="ARBA00023002"/>
    </source>
</evidence>
<accession>L0EB52</accession>
<evidence type="ECO:0000256" key="2">
    <source>
        <dbReference type="ARBA" id="ARBA00022857"/>
    </source>
</evidence>
<evidence type="ECO:0000259" key="7">
    <source>
        <dbReference type="Pfam" id="PF00248"/>
    </source>
</evidence>
<evidence type="ECO:0000313" key="9">
    <source>
        <dbReference type="Proteomes" id="UP000010795"/>
    </source>
</evidence>
<dbReference type="HOGENOM" id="CLU_023205_0_3_9"/>
<protein>
    <submittedName>
        <fullName evidence="8">Aldo/keto reductase, diketogulonate reductase</fullName>
    </submittedName>
</protein>
<dbReference type="Pfam" id="PF00248">
    <property type="entry name" value="Aldo_ket_red"/>
    <property type="match status" value="1"/>
</dbReference>
<dbReference type="eggNOG" id="COG0656">
    <property type="taxonomic scope" value="Bacteria"/>
</dbReference>
<dbReference type="KEGG" id="tco:Theco_0132"/>
<organism evidence="8 9">
    <name type="scientific">Thermobacillus composti (strain DSM 18247 / JCM 13945 / KWC4)</name>
    <dbReference type="NCBI Taxonomy" id="717605"/>
    <lineage>
        <taxon>Bacteria</taxon>
        <taxon>Bacillati</taxon>
        <taxon>Bacillota</taxon>
        <taxon>Bacilli</taxon>
        <taxon>Bacillales</taxon>
        <taxon>Paenibacillaceae</taxon>
        <taxon>Thermobacillus</taxon>
    </lineage>
</organism>
<dbReference type="PANTHER" id="PTHR43827:SF3">
    <property type="entry name" value="NADP-DEPENDENT OXIDOREDUCTASE DOMAIN-CONTAINING PROTEIN"/>
    <property type="match status" value="1"/>
</dbReference>
<dbReference type="CDD" id="cd19133">
    <property type="entry name" value="AKR_AKR5F1"/>
    <property type="match status" value="1"/>
</dbReference>
<evidence type="ECO:0000256" key="4">
    <source>
        <dbReference type="PIRSR" id="PIRSR000097-1"/>
    </source>
</evidence>
<dbReference type="InterPro" id="IPR023210">
    <property type="entry name" value="NADP_OxRdtase_dom"/>
</dbReference>
<sequence length="283" mass="32510">MQTVTLSNGVNMPIIGIGLWQVNDAQQAEDSVYEALMAGYRLIDTAAGYLNEEAVGRAIKRSGIPREEIFVTTKIWVQDAGYESAKRAFEKSLKKLQLDYLDLYLIHQPFGDYYGTWRAMEELYREGLIRAIGVSNFLPDRLMDLVMHNEITPHVNQIETHPFYQQADTNAFLNELGVQHQSWAPFAEGKNNLFSHEVLARIAAKHNMTIAQVVLRWLVQRNIVVIPKSVRKERIIENFNIFDFELDADDMERIKTLDTGNTLFLSYHDPEVAKMMGSWKVDL</sequence>
<dbReference type="PIRSF" id="PIRSF000097">
    <property type="entry name" value="AKR"/>
    <property type="match status" value="1"/>
</dbReference>
<feature type="site" description="Lowers pKa of active site Tyr" evidence="6">
    <location>
        <position position="74"/>
    </location>
</feature>
<dbReference type="OrthoDB" id="9804790at2"/>
<dbReference type="FunFam" id="3.20.20.100:FF:000015">
    <property type="entry name" value="Oxidoreductase, aldo/keto reductase family"/>
    <property type="match status" value="1"/>
</dbReference>
<dbReference type="PROSITE" id="PS00798">
    <property type="entry name" value="ALDOKETO_REDUCTASE_1"/>
    <property type="match status" value="1"/>
</dbReference>
<keyword evidence="9" id="KW-1185">Reference proteome</keyword>
<feature type="active site" description="Proton donor" evidence="4">
    <location>
        <position position="49"/>
    </location>
</feature>
<dbReference type="EMBL" id="CP003255">
    <property type="protein sequence ID" value="AGA56380.1"/>
    <property type="molecule type" value="Genomic_DNA"/>
</dbReference>